<dbReference type="SUPFAM" id="SSF53137">
    <property type="entry name" value="Translational machinery components"/>
    <property type="match status" value="1"/>
</dbReference>
<dbReference type="GO" id="GO:0003735">
    <property type="term" value="F:structural constituent of ribosome"/>
    <property type="evidence" value="ECO:0007669"/>
    <property type="project" value="InterPro"/>
</dbReference>
<dbReference type="AlphaFoldDB" id="A0AAN7H3Y5"/>
<name>A0AAN7H3Y5_9MYRT</name>
<gene>
    <name evidence="5" type="ORF">SAY87_026501</name>
</gene>
<evidence type="ECO:0008006" key="7">
    <source>
        <dbReference type="Google" id="ProtNLM"/>
    </source>
</evidence>
<evidence type="ECO:0000256" key="4">
    <source>
        <dbReference type="SAM" id="MobiDB-lite"/>
    </source>
</evidence>
<dbReference type="Proteomes" id="UP001345219">
    <property type="component" value="Chromosome 21"/>
</dbReference>
<dbReference type="Pfam" id="PF00411">
    <property type="entry name" value="Ribosomal_S11"/>
    <property type="match status" value="1"/>
</dbReference>
<evidence type="ECO:0000256" key="3">
    <source>
        <dbReference type="ARBA" id="ARBA00023274"/>
    </source>
</evidence>
<organism evidence="5 6">
    <name type="scientific">Trapa incisa</name>
    <dbReference type="NCBI Taxonomy" id="236973"/>
    <lineage>
        <taxon>Eukaryota</taxon>
        <taxon>Viridiplantae</taxon>
        <taxon>Streptophyta</taxon>
        <taxon>Embryophyta</taxon>
        <taxon>Tracheophyta</taxon>
        <taxon>Spermatophyta</taxon>
        <taxon>Magnoliopsida</taxon>
        <taxon>eudicotyledons</taxon>
        <taxon>Gunneridae</taxon>
        <taxon>Pentapetalae</taxon>
        <taxon>rosids</taxon>
        <taxon>malvids</taxon>
        <taxon>Myrtales</taxon>
        <taxon>Lythraceae</taxon>
        <taxon>Trapa</taxon>
    </lineage>
</organism>
<comment type="similarity">
    <text evidence="1">Belongs to the universal ribosomal protein uS11 family.</text>
</comment>
<dbReference type="GO" id="GO:1990904">
    <property type="term" value="C:ribonucleoprotein complex"/>
    <property type="evidence" value="ECO:0007669"/>
    <property type="project" value="UniProtKB-KW"/>
</dbReference>
<feature type="compositionally biased region" description="Basic residues" evidence="4">
    <location>
        <begin position="9"/>
        <end position="23"/>
    </location>
</feature>
<dbReference type="GO" id="GO:0005840">
    <property type="term" value="C:ribosome"/>
    <property type="evidence" value="ECO:0007669"/>
    <property type="project" value="UniProtKB-KW"/>
</dbReference>
<evidence type="ECO:0000313" key="5">
    <source>
        <dbReference type="EMBL" id="KAK4749052.1"/>
    </source>
</evidence>
<keyword evidence="6" id="KW-1185">Reference proteome</keyword>
<dbReference type="EMBL" id="JAXIOK010000018">
    <property type="protein sequence ID" value="KAK4749052.1"/>
    <property type="molecule type" value="Genomic_DNA"/>
</dbReference>
<proteinExistence type="inferred from homology"/>
<evidence type="ECO:0000256" key="1">
    <source>
        <dbReference type="ARBA" id="ARBA00006194"/>
    </source>
</evidence>
<protein>
    <recommendedName>
        <fullName evidence="7">Ribosomal protein S11</fullName>
    </recommendedName>
</protein>
<dbReference type="InterPro" id="IPR001971">
    <property type="entry name" value="Ribosomal_uS11"/>
</dbReference>
<reference evidence="5 6" key="1">
    <citation type="journal article" date="2023" name="Hortic Res">
        <title>Pangenome of water caltrop reveals structural variations and asymmetric subgenome divergence after allopolyploidization.</title>
        <authorList>
            <person name="Zhang X."/>
            <person name="Chen Y."/>
            <person name="Wang L."/>
            <person name="Yuan Y."/>
            <person name="Fang M."/>
            <person name="Shi L."/>
            <person name="Lu R."/>
            <person name="Comes H.P."/>
            <person name="Ma Y."/>
            <person name="Chen Y."/>
            <person name="Huang G."/>
            <person name="Zhou Y."/>
            <person name="Zheng Z."/>
            <person name="Qiu Y."/>
        </authorList>
    </citation>
    <scope>NUCLEOTIDE SEQUENCE [LARGE SCALE GENOMIC DNA]</scope>
    <source>
        <tissue evidence="5">Roots</tissue>
    </source>
</reference>
<accession>A0AAN7H3Y5</accession>
<sequence length="64" mass="7114">MTKSLARMGSRRNGHSGSHKNARRITKGIIHVQASFNNTIVTVTDVRDQDQKYLAYVSLGNIVT</sequence>
<dbReference type="Gene3D" id="3.30.420.80">
    <property type="entry name" value="Ribosomal protein S11"/>
    <property type="match status" value="1"/>
</dbReference>
<feature type="region of interest" description="Disordered" evidence="4">
    <location>
        <begin position="1"/>
        <end position="23"/>
    </location>
</feature>
<keyword evidence="2" id="KW-0689">Ribosomal protein</keyword>
<dbReference type="GO" id="GO:0006412">
    <property type="term" value="P:translation"/>
    <property type="evidence" value="ECO:0007669"/>
    <property type="project" value="InterPro"/>
</dbReference>
<evidence type="ECO:0000256" key="2">
    <source>
        <dbReference type="ARBA" id="ARBA00022980"/>
    </source>
</evidence>
<dbReference type="InterPro" id="IPR036967">
    <property type="entry name" value="Ribosomal_uS11_sf"/>
</dbReference>
<evidence type="ECO:0000313" key="6">
    <source>
        <dbReference type="Proteomes" id="UP001345219"/>
    </source>
</evidence>
<comment type="caution">
    <text evidence="5">The sequence shown here is derived from an EMBL/GenBank/DDBJ whole genome shotgun (WGS) entry which is preliminary data.</text>
</comment>
<keyword evidence="3" id="KW-0687">Ribonucleoprotein</keyword>